<dbReference type="AlphaFoldDB" id="A0A0W1RCN0"/>
<dbReference type="GO" id="GO:0046677">
    <property type="term" value="P:response to antibiotic"/>
    <property type="evidence" value="ECO:0007669"/>
    <property type="project" value="InterPro"/>
</dbReference>
<proteinExistence type="predicted"/>
<gene>
    <name evidence="3" type="ORF">AUR64_04190</name>
</gene>
<evidence type="ECO:0000313" key="4">
    <source>
        <dbReference type="Proteomes" id="UP000054387"/>
    </source>
</evidence>
<evidence type="ECO:0000256" key="1">
    <source>
        <dbReference type="SAM" id="MobiDB-lite"/>
    </source>
</evidence>
<feature type="region of interest" description="Disordered" evidence="1">
    <location>
        <begin position="151"/>
        <end position="175"/>
    </location>
</feature>
<dbReference type="EMBL" id="LOPU01000004">
    <property type="protein sequence ID" value="KTG11461.1"/>
    <property type="molecule type" value="Genomic_DNA"/>
</dbReference>
<dbReference type="GO" id="GO:0008800">
    <property type="term" value="F:beta-lactamase activity"/>
    <property type="evidence" value="ECO:0007669"/>
    <property type="project" value="InterPro"/>
</dbReference>
<name>A0A0W1RCN0_9EURY</name>
<sequence length="282" mass="30633">MRPNLKPPRTANALQARVDEYANKTDGRLGVFVGIPTENGFDTIASHSSEAVFASASLIKLPILYALFDEYWDSKSRLAQEVGLSDTNMVAGSGLLHLLSEHPYTLDDLARAMIAISDNAATNQLIDTLGMERIERAVSDLGMSETRLGRKMMTTGGGSDSSNLEESPVNTTSPRDAARFYRNVVRRESLSVPAYESLEVPLYAQKDASMAARYLPYDVELGHKTGWLTHAALDAGVLHCRDGEPIVFALFVDRLAYAGDGTDIIAELGLAIHGWSPNDCGL</sequence>
<protein>
    <recommendedName>
        <fullName evidence="2">Beta-lactamase class A catalytic domain-containing protein</fullName>
    </recommendedName>
</protein>
<dbReference type="Pfam" id="PF13354">
    <property type="entry name" value="Beta-lactamase2"/>
    <property type="match status" value="1"/>
</dbReference>
<dbReference type="PANTHER" id="PTHR35333:SF3">
    <property type="entry name" value="BETA-LACTAMASE-TYPE TRANSPEPTIDASE FOLD CONTAINING PROTEIN"/>
    <property type="match status" value="1"/>
</dbReference>
<dbReference type="Gene3D" id="3.40.710.10">
    <property type="entry name" value="DD-peptidase/beta-lactamase superfamily"/>
    <property type="match status" value="1"/>
</dbReference>
<dbReference type="InterPro" id="IPR012338">
    <property type="entry name" value="Beta-lactam/transpept-like"/>
</dbReference>
<dbReference type="PANTHER" id="PTHR35333">
    <property type="entry name" value="BETA-LACTAMASE"/>
    <property type="match status" value="1"/>
</dbReference>
<dbReference type="InterPro" id="IPR045155">
    <property type="entry name" value="Beta-lactam_cat"/>
</dbReference>
<dbReference type="Proteomes" id="UP000054387">
    <property type="component" value="Unassembled WGS sequence"/>
</dbReference>
<feature type="compositionally biased region" description="Polar residues" evidence="1">
    <location>
        <begin position="160"/>
        <end position="174"/>
    </location>
</feature>
<dbReference type="InterPro" id="IPR000871">
    <property type="entry name" value="Beta-lactam_class-A"/>
</dbReference>
<accession>A0A0W1RCN0</accession>
<organism evidence="3 4">
    <name type="scientific">Haloprofundus marisrubri</name>
    <dbReference type="NCBI Taxonomy" id="1514971"/>
    <lineage>
        <taxon>Archaea</taxon>
        <taxon>Methanobacteriati</taxon>
        <taxon>Methanobacteriota</taxon>
        <taxon>Stenosarchaea group</taxon>
        <taxon>Halobacteria</taxon>
        <taxon>Halobacteriales</taxon>
        <taxon>Haloferacaceae</taxon>
        <taxon>Haloprofundus</taxon>
    </lineage>
</organism>
<dbReference type="OrthoDB" id="264444at2157"/>
<dbReference type="STRING" id="1514971.AUR64_04190"/>
<evidence type="ECO:0000259" key="2">
    <source>
        <dbReference type="Pfam" id="PF13354"/>
    </source>
</evidence>
<dbReference type="SUPFAM" id="SSF56601">
    <property type="entry name" value="beta-lactamase/transpeptidase-like"/>
    <property type="match status" value="1"/>
</dbReference>
<comment type="caution">
    <text evidence="3">The sequence shown here is derived from an EMBL/GenBank/DDBJ whole genome shotgun (WGS) entry which is preliminary data.</text>
</comment>
<dbReference type="RefSeq" id="WP_058580195.1">
    <property type="nucleotide sequence ID" value="NZ_LOPU01000004.1"/>
</dbReference>
<evidence type="ECO:0000313" key="3">
    <source>
        <dbReference type="EMBL" id="KTG11461.1"/>
    </source>
</evidence>
<reference evidence="3 4" key="1">
    <citation type="submission" date="2015-12" db="EMBL/GenBank/DDBJ databases">
        <title>Haloprofundus marisrubri gen. nov., sp. nov., an extremely halophilic archaeon isolated from the Discovery deep brine-seawater interface in the Red Sea.</title>
        <authorList>
            <person name="Zhang G."/>
            <person name="Stingl U."/>
            <person name="Rashid M."/>
        </authorList>
    </citation>
    <scope>NUCLEOTIDE SEQUENCE [LARGE SCALE GENOMIC DNA]</scope>
    <source>
        <strain evidence="3 4">SB9</strain>
    </source>
</reference>
<feature type="domain" description="Beta-lactamase class A catalytic" evidence="2">
    <location>
        <begin position="45"/>
        <end position="252"/>
    </location>
</feature>
<keyword evidence="4" id="KW-1185">Reference proteome</keyword>
<dbReference type="GO" id="GO:0030655">
    <property type="term" value="P:beta-lactam antibiotic catabolic process"/>
    <property type="evidence" value="ECO:0007669"/>
    <property type="project" value="InterPro"/>
</dbReference>